<proteinExistence type="predicted"/>
<dbReference type="RefSeq" id="WP_174399836.1">
    <property type="nucleotide sequence ID" value="NZ_VBSB01000014.1"/>
</dbReference>
<gene>
    <name evidence="3" type="ORF">FEG63_21385</name>
</gene>
<feature type="compositionally biased region" description="Basic and acidic residues" evidence="2">
    <location>
        <begin position="81"/>
        <end position="90"/>
    </location>
</feature>
<feature type="region of interest" description="Disordered" evidence="2">
    <location>
        <begin position="81"/>
        <end position="135"/>
    </location>
</feature>
<evidence type="ECO:0000256" key="1">
    <source>
        <dbReference type="SAM" id="Coils"/>
    </source>
</evidence>
<sequence length="135" mass="14273">MPRRSSKKAEYQARADEAIRAQLANRKALVGAIGTAEEKYDQQQEAVAEAQRVLDERAAEVADAYNKALDGGWTAAELKDLGITRPEAKPSKSPKTSASKSASTGDPSGDPGTDNHNGADNHVASSESTTEPAHQ</sequence>
<dbReference type="Proteomes" id="UP000708347">
    <property type="component" value="Unassembled WGS sequence"/>
</dbReference>
<reference evidence="3 4" key="1">
    <citation type="submission" date="2019-05" db="EMBL/GenBank/DDBJ databases">
        <title>Mycolicibacterium sphagni ENV482 genome assembly.</title>
        <authorList>
            <person name="Chen W."/>
            <person name="Faulkner N.W."/>
            <person name="Hyman M.R."/>
        </authorList>
    </citation>
    <scope>NUCLEOTIDE SEQUENCE [LARGE SCALE GENOMIC DNA]</scope>
    <source>
        <strain evidence="3 4">ENV482</strain>
    </source>
</reference>
<evidence type="ECO:0000313" key="3">
    <source>
        <dbReference type="EMBL" id="NTY62104.1"/>
    </source>
</evidence>
<comment type="caution">
    <text evidence="3">The sequence shown here is derived from an EMBL/GenBank/DDBJ whole genome shotgun (WGS) entry which is preliminary data.</text>
</comment>
<feature type="coiled-coil region" evidence="1">
    <location>
        <begin position="33"/>
        <end position="60"/>
    </location>
</feature>
<feature type="compositionally biased region" description="Low complexity" evidence="2">
    <location>
        <begin position="91"/>
        <end position="104"/>
    </location>
</feature>
<evidence type="ECO:0000313" key="4">
    <source>
        <dbReference type="Proteomes" id="UP000708347"/>
    </source>
</evidence>
<accession>A0ABX2JZ57</accession>
<dbReference type="EMBL" id="VBSB01000014">
    <property type="protein sequence ID" value="NTY62104.1"/>
    <property type="molecule type" value="Genomic_DNA"/>
</dbReference>
<name>A0ABX2JZ57_9MYCO</name>
<protein>
    <submittedName>
        <fullName evidence="3">Uncharacterized protein</fullName>
    </submittedName>
</protein>
<evidence type="ECO:0000256" key="2">
    <source>
        <dbReference type="SAM" id="MobiDB-lite"/>
    </source>
</evidence>
<feature type="compositionally biased region" description="Polar residues" evidence="2">
    <location>
        <begin position="114"/>
        <end position="135"/>
    </location>
</feature>
<organism evidence="3 4">
    <name type="scientific">Mycolicibacterium sphagni</name>
    <dbReference type="NCBI Taxonomy" id="1786"/>
    <lineage>
        <taxon>Bacteria</taxon>
        <taxon>Bacillati</taxon>
        <taxon>Actinomycetota</taxon>
        <taxon>Actinomycetes</taxon>
        <taxon>Mycobacteriales</taxon>
        <taxon>Mycobacteriaceae</taxon>
        <taxon>Mycolicibacterium</taxon>
    </lineage>
</organism>
<keyword evidence="1" id="KW-0175">Coiled coil</keyword>
<keyword evidence="4" id="KW-1185">Reference proteome</keyword>